<accession>A0A1I7Y3M0</accession>
<proteinExistence type="predicted"/>
<dbReference type="Proteomes" id="UP000095287">
    <property type="component" value="Unplaced"/>
</dbReference>
<organism evidence="2 3">
    <name type="scientific">Steinernema glaseri</name>
    <dbReference type="NCBI Taxonomy" id="37863"/>
    <lineage>
        <taxon>Eukaryota</taxon>
        <taxon>Metazoa</taxon>
        <taxon>Ecdysozoa</taxon>
        <taxon>Nematoda</taxon>
        <taxon>Chromadorea</taxon>
        <taxon>Rhabditida</taxon>
        <taxon>Tylenchina</taxon>
        <taxon>Panagrolaimomorpha</taxon>
        <taxon>Strongyloidoidea</taxon>
        <taxon>Steinernematidae</taxon>
        <taxon>Steinernema</taxon>
    </lineage>
</organism>
<dbReference type="WBParaSite" id="L893_g12333.t1">
    <property type="protein sequence ID" value="L893_g12333.t1"/>
    <property type="gene ID" value="L893_g12333"/>
</dbReference>
<feature type="region of interest" description="Disordered" evidence="1">
    <location>
        <begin position="1"/>
        <end position="22"/>
    </location>
</feature>
<keyword evidence="2" id="KW-1185">Reference proteome</keyword>
<evidence type="ECO:0000256" key="1">
    <source>
        <dbReference type="SAM" id="MobiDB-lite"/>
    </source>
</evidence>
<evidence type="ECO:0000313" key="2">
    <source>
        <dbReference type="Proteomes" id="UP000095287"/>
    </source>
</evidence>
<reference evidence="3" key="1">
    <citation type="submission" date="2016-11" db="UniProtKB">
        <authorList>
            <consortium name="WormBaseParasite"/>
        </authorList>
    </citation>
    <scope>IDENTIFICATION</scope>
</reference>
<feature type="region of interest" description="Disordered" evidence="1">
    <location>
        <begin position="64"/>
        <end position="86"/>
    </location>
</feature>
<name>A0A1I7Y3M0_9BILA</name>
<dbReference type="AlphaFoldDB" id="A0A1I7Y3M0"/>
<feature type="region of interest" description="Disordered" evidence="1">
    <location>
        <begin position="112"/>
        <end position="143"/>
    </location>
</feature>
<evidence type="ECO:0000313" key="3">
    <source>
        <dbReference type="WBParaSite" id="L893_g12333.t1"/>
    </source>
</evidence>
<sequence>MRRFAGNAGSYKSGGITRTARHQRHIAPLQFRWQRTDEVHVRGKDMLPADPLQPADDLAHIERRDHAEHTTDQGAHHTDQAALHHERAHYLRRRRADGTQDGDVRALVVHHHDQGGDDVERRHRNDHHQQQADHGLFHLHGTE</sequence>
<protein>
    <submittedName>
        <fullName evidence="3">Secreted protein</fullName>
    </submittedName>
</protein>
<feature type="compositionally biased region" description="Basic and acidic residues" evidence="1">
    <location>
        <begin position="112"/>
        <end position="131"/>
    </location>
</feature>